<accession>A0A4S8S2F1</accession>
<gene>
    <name evidence="1" type="ORF">D6D28_10123</name>
</gene>
<evidence type="ECO:0008006" key="3">
    <source>
        <dbReference type="Google" id="ProtNLM"/>
    </source>
</evidence>
<organism evidence="1 2">
    <name type="scientific">Aureobasidium pullulans</name>
    <name type="common">Black yeast</name>
    <name type="synonym">Pullularia pullulans</name>
    <dbReference type="NCBI Taxonomy" id="5580"/>
    <lineage>
        <taxon>Eukaryota</taxon>
        <taxon>Fungi</taxon>
        <taxon>Dikarya</taxon>
        <taxon>Ascomycota</taxon>
        <taxon>Pezizomycotina</taxon>
        <taxon>Dothideomycetes</taxon>
        <taxon>Dothideomycetidae</taxon>
        <taxon>Dothideales</taxon>
        <taxon>Saccotheciaceae</taxon>
        <taxon>Aureobasidium</taxon>
    </lineage>
</organism>
<dbReference type="InterPro" id="IPR011990">
    <property type="entry name" value="TPR-like_helical_dom_sf"/>
</dbReference>
<dbReference type="PANTHER" id="PTHR46082">
    <property type="entry name" value="ATP/GTP-BINDING PROTEIN-RELATED"/>
    <property type="match status" value="1"/>
</dbReference>
<dbReference type="Proteomes" id="UP000304951">
    <property type="component" value="Unassembled WGS sequence"/>
</dbReference>
<protein>
    <recommendedName>
        <fullName evidence="3">Kinesin light chain</fullName>
    </recommendedName>
</protein>
<reference evidence="1 2" key="1">
    <citation type="submission" date="2018-10" db="EMBL/GenBank/DDBJ databases">
        <title>Fifty Aureobasidium pullulans genomes reveal a recombining polyextremotolerant generalist.</title>
        <authorList>
            <person name="Gostincar C."/>
            <person name="Turk M."/>
            <person name="Zajc J."/>
            <person name="Gunde-Cimerman N."/>
        </authorList>
    </citation>
    <scope>NUCLEOTIDE SEQUENCE [LARGE SCALE GENOMIC DNA]</scope>
    <source>
        <strain evidence="1 2">EXF-11900</strain>
    </source>
</reference>
<sequence>MADLAATYWNQKRWKEAEELNVSVMEARKKVLGDEHPDTLTSMAKLASTYWSQGRWEEAEELQVLVTEVRKSVLGEGHPNTLTSMASLAYTLRSQRRVVMASVLLKRTINAALRFHGPTYHGISSWEAALDNM</sequence>
<dbReference type="EMBL" id="QZAF01000926">
    <property type="protein sequence ID" value="THV64149.1"/>
    <property type="molecule type" value="Genomic_DNA"/>
</dbReference>
<name>A0A4S8S2F1_AURPU</name>
<dbReference type="Gene3D" id="1.25.40.10">
    <property type="entry name" value="Tetratricopeptide repeat domain"/>
    <property type="match status" value="1"/>
</dbReference>
<evidence type="ECO:0000313" key="1">
    <source>
        <dbReference type="EMBL" id="THV64149.1"/>
    </source>
</evidence>
<dbReference type="PANTHER" id="PTHR46082:SF11">
    <property type="entry name" value="AAA+ ATPASE DOMAIN-CONTAINING PROTEIN-RELATED"/>
    <property type="match status" value="1"/>
</dbReference>
<comment type="caution">
    <text evidence="1">The sequence shown here is derived from an EMBL/GenBank/DDBJ whole genome shotgun (WGS) entry which is preliminary data.</text>
</comment>
<dbReference type="AlphaFoldDB" id="A0A4S8S2F1"/>
<dbReference type="InterPro" id="IPR053137">
    <property type="entry name" value="NLR-like"/>
</dbReference>
<evidence type="ECO:0000313" key="2">
    <source>
        <dbReference type="Proteomes" id="UP000304951"/>
    </source>
</evidence>
<dbReference type="Pfam" id="PF13424">
    <property type="entry name" value="TPR_12"/>
    <property type="match status" value="1"/>
</dbReference>
<dbReference type="SUPFAM" id="SSF48452">
    <property type="entry name" value="TPR-like"/>
    <property type="match status" value="1"/>
</dbReference>
<proteinExistence type="predicted"/>